<dbReference type="InterPro" id="IPR043733">
    <property type="entry name" value="DUF5677"/>
</dbReference>
<accession>A0A2T3L985</accession>
<protein>
    <submittedName>
        <fullName evidence="1">Uncharacterized protein</fullName>
    </submittedName>
</protein>
<proteinExistence type="predicted"/>
<gene>
    <name evidence="1" type="ORF">C9J47_11855</name>
</gene>
<dbReference type="AlphaFoldDB" id="A0A2T3L985"/>
<name>A0A2T3L985_9GAMM</name>
<organism evidence="1 2">
    <name type="scientific">Photobacterium indicum</name>
    <dbReference type="NCBI Taxonomy" id="81447"/>
    <lineage>
        <taxon>Bacteria</taxon>
        <taxon>Pseudomonadati</taxon>
        <taxon>Pseudomonadota</taxon>
        <taxon>Gammaproteobacteria</taxon>
        <taxon>Vibrionales</taxon>
        <taxon>Vibrionaceae</taxon>
        <taxon>Photobacterium</taxon>
    </lineage>
</organism>
<dbReference type="EMBL" id="PYOC01000003">
    <property type="protein sequence ID" value="PSV47556.1"/>
    <property type="molecule type" value="Genomic_DNA"/>
</dbReference>
<reference evidence="1 2" key="1">
    <citation type="submission" date="2018-03" db="EMBL/GenBank/DDBJ databases">
        <title>Whole genome sequencing of Histamine producing bacteria.</title>
        <authorList>
            <person name="Butler K."/>
        </authorList>
    </citation>
    <scope>NUCLEOTIDE SEQUENCE [LARGE SCALE GENOMIC DNA]</scope>
    <source>
        <strain evidence="1 2">ATCC 19614</strain>
    </source>
</reference>
<sequence>MSSDKVDDWVGLLQFRDEKFASLIHDNLQEKYIIALAIRVTELCLDAVVLLNNHRVSSVPIVLRSALETFADLQCCIKDKSHPEAMTKAQYLRLYELQKHIESDKAEKYKKLGKKLSVWDRFKKADLVELYNGYYSILSMYAHGNVGALIESNSKDSQVLLGSAYDDEKLLQFFDQAINLVALSIRDSLEFFGVDKATLEYPQKILDKLNKAL</sequence>
<comment type="caution">
    <text evidence="1">The sequence shown here is derived from an EMBL/GenBank/DDBJ whole genome shotgun (WGS) entry which is preliminary data.</text>
</comment>
<dbReference type="Proteomes" id="UP000241803">
    <property type="component" value="Unassembled WGS sequence"/>
</dbReference>
<dbReference type="Pfam" id="PF18928">
    <property type="entry name" value="DUF5677"/>
    <property type="match status" value="1"/>
</dbReference>
<evidence type="ECO:0000313" key="1">
    <source>
        <dbReference type="EMBL" id="PSV47556.1"/>
    </source>
</evidence>
<evidence type="ECO:0000313" key="2">
    <source>
        <dbReference type="Proteomes" id="UP000241803"/>
    </source>
</evidence>
<keyword evidence="2" id="KW-1185">Reference proteome</keyword>
<dbReference type="RefSeq" id="WP_107253720.1">
    <property type="nucleotide sequence ID" value="NZ_PYOC01000003.1"/>
</dbReference>